<organism evidence="2 3">
    <name type="scientific">Loxodonta africana</name>
    <name type="common">African elephant</name>
    <dbReference type="NCBI Taxonomy" id="9785"/>
    <lineage>
        <taxon>Eukaryota</taxon>
        <taxon>Metazoa</taxon>
        <taxon>Chordata</taxon>
        <taxon>Craniata</taxon>
        <taxon>Vertebrata</taxon>
        <taxon>Euteleostomi</taxon>
        <taxon>Mammalia</taxon>
        <taxon>Eutheria</taxon>
        <taxon>Afrotheria</taxon>
        <taxon>Proboscidea</taxon>
        <taxon>Elephantidae</taxon>
        <taxon>Loxodonta</taxon>
    </lineage>
</organism>
<dbReference type="STRING" id="9785.ENSLAFP00000011732"/>
<feature type="compositionally biased region" description="Acidic residues" evidence="1">
    <location>
        <begin position="10"/>
        <end position="23"/>
    </location>
</feature>
<dbReference type="GO" id="GO:0005829">
    <property type="term" value="C:cytosol"/>
    <property type="evidence" value="ECO:0007669"/>
    <property type="project" value="Ensembl"/>
</dbReference>
<dbReference type="GeneTree" id="ENSGT00390000017224"/>
<reference evidence="2" key="3">
    <citation type="submission" date="2025-09" db="UniProtKB">
        <authorList>
            <consortium name="Ensembl"/>
        </authorList>
    </citation>
    <scope>IDENTIFICATION</scope>
    <source>
        <strain evidence="2">Isolate ISIS603380</strain>
    </source>
</reference>
<dbReference type="OMA" id="CKEDWAT"/>
<dbReference type="PANTHER" id="PTHR36869:SF1">
    <property type="entry name" value="CHROMOSOME 16 OPEN READING FRAME 46"/>
    <property type="match status" value="1"/>
</dbReference>
<evidence type="ECO:0000313" key="3">
    <source>
        <dbReference type="Proteomes" id="UP000007646"/>
    </source>
</evidence>
<reference evidence="2 3" key="1">
    <citation type="submission" date="2009-06" db="EMBL/GenBank/DDBJ databases">
        <title>The Genome Sequence of Loxodonta africana (African elephant).</title>
        <authorList>
            <person name="Di Palma F."/>
            <person name="Heiman D."/>
            <person name="Young S."/>
            <person name="Johnson J."/>
            <person name="Lander E.S."/>
            <person name="Lindblad-Toh K."/>
        </authorList>
    </citation>
    <scope>NUCLEOTIDE SEQUENCE [LARGE SCALE GENOMIC DNA]</scope>
    <source>
        <strain evidence="2 3">Isolate ISIS603380</strain>
    </source>
</reference>
<feature type="compositionally biased region" description="Low complexity" evidence="1">
    <location>
        <begin position="135"/>
        <end position="147"/>
    </location>
</feature>
<dbReference type="eggNOG" id="ENOG502SE77">
    <property type="taxonomic scope" value="Eukaryota"/>
</dbReference>
<dbReference type="InParanoid" id="G3TCE7"/>
<keyword evidence="3" id="KW-1185">Reference proteome</keyword>
<dbReference type="AlphaFoldDB" id="G3TCE7"/>
<protein>
    <submittedName>
        <fullName evidence="2">Chromosome 16 open reading frame 46</fullName>
    </submittedName>
</protein>
<feature type="region of interest" description="Disordered" evidence="1">
    <location>
        <begin position="125"/>
        <end position="157"/>
    </location>
</feature>
<evidence type="ECO:0000313" key="2">
    <source>
        <dbReference type="Ensembl" id="ENSLAFP00000011732.3"/>
    </source>
</evidence>
<reference evidence="2" key="2">
    <citation type="submission" date="2025-08" db="UniProtKB">
        <authorList>
            <consortium name="Ensembl"/>
        </authorList>
    </citation>
    <scope>IDENTIFICATION</scope>
    <source>
        <strain evidence="2">Isolate ISIS603380</strain>
    </source>
</reference>
<accession>G3TCE7</accession>
<dbReference type="Proteomes" id="UP000007646">
    <property type="component" value="Unassembled WGS sequence"/>
</dbReference>
<sequence length="404" mass="44491">MALCQKSETDLENNENQNTEETEPTSTCPDERSERSHVCCLLNISDITLEQDEKANEFVIGTGWEEAVQGWGSTSPTACIWPRKKVKKARAGESASSCLLCVNISQGRPEARLQMDPGKLEARALAESGPRKDQSSPSQSQGSPHGPNTSSREISKTCFPYHGHNEKKSLQIKEFIWCTDHWTASETVKGKDLKSHEHPGGNTDKGFSISDSLTSKALLVLPPLKASPPNGLDVLGKKSKNVFLQQEEKGLSVEEVECVACTCGLKTVDGNGERPVELAKHLKVKDSPPSPPPAAWPALLADPKPCCLHWPLLPERSLLCPPTPSNVRYLASLQLLQKQGMQNYKAKFKPKEPQPPMSTQKRIFMEAKQEKRPQTLETKAFPTPLLPSLTVSRVVIPVSTHRLL</sequence>
<dbReference type="GO" id="GO:0005654">
    <property type="term" value="C:nucleoplasm"/>
    <property type="evidence" value="ECO:0007669"/>
    <property type="project" value="Ensembl"/>
</dbReference>
<proteinExistence type="predicted"/>
<feature type="compositionally biased region" description="Basic and acidic residues" evidence="1">
    <location>
        <begin position="125"/>
        <end position="134"/>
    </location>
</feature>
<name>G3TCE7_LOXAF</name>
<dbReference type="PANTHER" id="PTHR36869">
    <property type="entry name" value="CHROMOSOME 16 OPEN READING FRAME 46"/>
    <property type="match status" value="1"/>
</dbReference>
<dbReference type="Pfam" id="PF15032">
    <property type="entry name" value="DUF4529"/>
    <property type="match status" value="1"/>
</dbReference>
<dbReference type="FunCoup" id="G3TCE7">
    <property type="interactions" value="240"/>
</dbReference>
<evidence type="ECO:0000256" key="1">
    <source>
        <dbReference type="SAM" id="MobiDB-lite"/>
    </source>
</evidence>
<gene>
    <name evidence="2" type="primary">C16orf46</name>
</gene>
<dbReference type="HOGENOM" id="CLU_058645_0_0_1"/>
<dbReference type="OrthoDB" id="9943020at2759"/>
<dbReference type="Ensembl" id="ENSLAFT00000014008.3">
    <property type="protein sequence ID" value="ENSLAFP00000011732.3"/>
    <property type="gene ID" value="ENSLAFG00000014008.3"/>
</dbReference>
<feature type="region of interest" description="Disordered" evidence="1">
    <location>
        <begin position="1"/>
        <end position="31"/>
    </location>
</feature>
<dbReference type="KEGG" id="lav:100659277"/>
<dbReference type="InterPro" id="IPR027836">
    <property type="entry name" value="DUF4529"/>
</dbReference>